<evidence type="ECO:0000313" key="1">
    <source>
        <dbReference type="EMBL" id="ETW41351.1"/>
    </source>
</evidence>
<protein>
    <submittedName>
        <fullName evidence="1">Uncharacterized protein</fullName>
    </submittedName>
</protein>
<gene>
    <name evidence="1" type="ORF">PFNF135_04336</name>
</gene>
<evidence type="ECO:0000313" key="2">
    <source>
        <dbReference type="Proteomes" id="UP000019114"/>
    </source>
</evidence>
<reference evidence="1 2" key="2">
    <citation type="submission" date="2013-02" db="EMBL/GenBank/DDBJ databases">
        <title>The Genome Sequence of Plasmodium falciparum NF135/5.C10.</title>
        <authorList>
            <consortium name="The Broad Institute Genome Sequencing Platform"/>
            <consortium name="The Broad Institute Genome Sequencing Center for Infectious Disease"/>
            <person name="Neafsey D."/>
            <person name="Cheeseman I."/>
            <person name="Volkman S."/>
            <person name="Adams J."/>
            <person name="Walker B."/>
            <person name="Young S.K."/>
            <person name="Zeng Q."/>
            <person name="Gargeya S."/>
            <person name="Fitzgerald M."/>
            <person name="Haas B."/>
            <person name="Abouelleil A."/>
            <person name="Alvarado L."/>
            <person name="Arachchi H.M."/>
            <person name="Berlin A.M."/>
            <person name="Chapman S.B."/>
            <person name="Dewar J."/>
            <person name="Goldberg J."/>
            <person name="Griggs A."/>
            <person name="Gujja S."/>
            <person name="Hansen M."/>
            <person name="Howarth C."/>
            <person name="Imamovic A."/>
            <person name="Larimer J."/>
            <person name="McCowan C."/>
            <person name="Murphy C."/>
            <person name="Neiman D."/>
            <person name="Pearson M."/>
            <person name="Priest M."/>
            <person name="Roberts A."/>
            <person name="Saif S."/>
            <person name="Shea T."/>
            <person name="Sisk P."/>
            <person name="Sykes S."/>
            <person name="Wortman J."/>
            <person name="Nusbaum C."/>
            <person name="Birren B."/>
        </authorList>
    </citation>
    <scope>NUCLEOTIDE SEQUENCE [LARGE SCALE GENOMIC DNA]</scope>
    <source>
        <strain evidence="1 2">NF135/5.C10</strain>
    </source>
</reference>
<reference evidence="1 2" key="1">
    <citation type="submission" date="2013-02" db="EMBL/GenBank/DDBJ databases">
        <title>The Genome Annotation of Plasmodium falciparum NF135/5.C10.</title>
        <authorList>
            <consortium name="The Broad Institute Genome Sequencing Platform"/>
            <consortium name="The Broad Institute Genome Sequencing Center for Infectious Disease"/>
            <person name="Neafsey D."/>
            <person name="Hoffman S."/>
            <person name="Volkman S."/>
            <person name="Rosenthal P."/>
            <person name="Walker B."/>
            <person name="Young S.K."/>
            <person name="Zeng Q."/>
            <person name="Gargeya S."/>
            <person name="Fitzgerald M."/>
            <person name="Haas B."/>
            <person name="Abouelleil A."/>
            <person name="Allen A.W."/>
            <person name="Alvarado L."/>
            <person name="Arachchi H.M."/>
            <person name="Berlin A.M."/>
            <person name="Chapman S.B."/>
            <person name="Gainer-Dewar J."/>
            <person name="Goldberg J."/>
            <person name="Griggs A."/>
            <person name="Gujja S."/>
            <person name="Hansen M."/>
            <person name="Howarth C."/>
            <person name="Imamovic A."/>
            <person name="Ireland A."/>
            <person name="Larimer J."/>
            <person name="McCowan C."/>
            <person name="Murphy C."/>
            <person name="Pearson M."/>
            <person name="Poon T.W."/>
            <person name="Priest M."/>
            <person name="Roberts A."/>
            <person name="Saif S."/>
            <person name="Shea T."/>
            <person name="Sisk P."/>
            <person name="Sykes S."/>
            <person name="Wortman J."/>
            <person name="Nusbaum C."/>
            <person name="Birren B."/>
        </authorList>
    </citation>
    <scope>NUCLEOTIDE SEQUENCE [LARGE SCALE GENOMIC DNA]</scope>
    <source>
        <strain evidence="1 2">NF135/5.C10</strain>
    </source>
</reference>
<dbReference type="Proteomes" id="UP000019114">
    <property type="component" value="Unassembled WGS sequence"/>
</dbReference>
<organism evidence="1 2">
    <name type="scientific">Plasmodium falciparum NF135/5.C10</name>
    <dbReference type="NCBI Taxonomy" id="1036726"/>
    <lineage>
        <taxon>Eukaryota</taxon>
        <taxon>Sar</taxon>
        <taxon>Alveolata</taxon>
        <taxon>Apicomplexa</taxon>
        <taxon>Aconoidasida</taxon>
        <taxon>Haemosporida</taxon>
        <taxon>Plasmodiidae</taxon>
        <taxon>Plasmodium</taxon>
        <taxon>Plasmodium (Laverania)</taxon>
    </lineage>
</organism>
<name>W4ICD8_PLAFA</name>
<accession>W4ICD8</accession>
<dbReference type="EMBL" id="KI926060">
    <property type="protein sequence ID" value="ETW41351.1"/>
    <property type="molecule type" value="Genomic_DNA"/>
</dbReference>
<dbReference type="AlphaFoldDB" id="W4ICD8"/>
<sequence length="71" mass="8599">MKNNFIMFTFYIISPNFLQFRTFSQHSTYTYLQYLNDKILILLKFNQKKNIINRASTILNMCMCVYISIQL</sequence>
<proteinExistence type="predicted"/>